<evidence type="ECO:0000256" key="3">
    <source>
        <dbReference type="ARBA" id="ARBA00022475"/>
    </source>
</evidence>
<dbReference type="EC" id="2.4.99.28" evidence="19"/>
<dbReference type="GO" id="GO:0015648">
    <property type="term" value="F:lipid-linked peptidoglycan transporter activity"/>
    <property type="evidence" value="ECO:0007669"/>
    <property type="project" value="TreeGrafter"/>
</dbReference>
<evidence type="ECO:0000256" key="4">
    <source>
        <dbReference type="ARBA" id="ARBA00022618"/>
    </source>
</evidence>
<keyword evidence="7 21" id="KW-0812">Transmembrane</keyword>
<keyword evidence="9" id="KW-0573">Peptidoglycan synthesis</keyword>
<evidence type="ECO:0000256" key="7">
    <source>
        <dbReference type="ARBA" id="ARBA00022692"/>
    </source>
</evidence>
<dbReference type="PANTHER" id="PTHR30474">
    <property type="entry name" value="CELL CYCLE PROTEIN"/>
    <property type="match status" value="1"/>
</dbReference>
<feature type="transmembrane region" description="Helical" evidence="21">
    <location>
        <begin position="51"/>
        <end position="69"/>
    </location>
</feature>
<evidence type="ECO:0000256" key="17">
    <source>
        <dbReference type="ARBA" id="ARBA00041185"/>
    </source>
</evidence>
<keyword evidence="6" id="KW-0808">Transferase</keyword>
<feature type="transmembrane region" description="Helical" evidence="21">
    <location>
        <begin position="277"/>
        <end position="298"/>
    </location>
</feature>
<dbReference type="GO" id="GO:0071555">
    <property type="term" value="P:cell wall organization"/>
    <property type="evidence" value="ECO:0007669"/>
    <property type="project" value="UniProtKB-KW"/>
</dbReference>
<gene>
    <name evidence="22" type="primary">ftsW</name>
    <name evidence="22" type="ORF">COY93_04120</name>
</gene>
<protein>
    <recommendedName>
        <fullName evidence="17">Probable peptidoglycan glycosyltransferase FtsW</fullName>
        <ecNumber evidence="19">2.4.99.28</ecNumber>
    </recommendedName>
    <alternativeName>
        <fullName evidence="18">Cell division protein FtsW</fullName>
    </alternativeName>
    <alternativeName>
        <fullName evidence="15">Cell wall polymerase</fullName>
    </alternativeName>
    <alternativeName>
        <fullName evidence="14">Peptidoglycan polymerase</fullName>
    </alternativeName>
</protein>
<reference evidence="23" key="1">
    <citation type="submission" date="2017-09" db="EMBL/GenBank/DDBJ databases">
        <title>Depth-based differentiation of microbial function through sediment-hosted aquifers and enrichment of novel symbionts in the deep terrestrial subsurface.</title>
        <authorList>
            <person name="Probst A.J."/>
            <person name="Ladd B."/>
            <person name="Jarett J.K."/>
            <person name="Geller-Mcgrath D.E."/>
            <person name="Sieber C.M.K."/>
            <person name="Emerson J.B."/>
            <person name="Anantharaman K."/>
            <person name="Thomas B.C."/>
            <person name="Malmstrom R."/>
            <person name="Stieglmeier M."/>
            <person name="Klingl A."/>
            <person name="Woyke T."/>
            <person name="Ryan C.M."/>
            <person name="Banfield J.F."/>
        </authorList>
    </citation>
    <scope>NUCLEOTIDE SEQUENCE [LARGE SCALE GENOMIC DNA]</scope>
</reference>
<comment type="similarity">
    <text evidence="16">Belongs to the SEDS family. FtsW subfamily.</text>
</comment>
<evidence type="ECO:0000256" key="13">
    <source>
        <dbReference type="ARBA" id="ARBA00023316"/>
    </source>
</evidence>
<sequence>MSQPMADNRIDRKFFVFLGLLLLLGMVMLISASGPIAYQKFGDPYWYVRHQLFYGLLPGVVLFFLMSHVDYRALRRLARPFFYFSVLLLLLVFVPGIGADWGTSHSWINLAGFSFQPAELVKLSLLLFLADRFGDLDPDDLRDPHLGLMPFMLSLGLVSVLIVLQPDLGSLIAIASLAGLTFMLAGAPWSHLAGLASSGVLALWILIKIKPYRANRLMSFLHPELDPQGIGYHINQAYLAIGSGGLLGLGLGHSRQKYMYLPEVIGDSIFAVMAEELGFVVMTAVIILLVLFLLRLIVLARRAPDRFGRLLVGGISCWVFAQVMLNVGSMIGLFPMTGLPLPFMSYGGTALIVMLASMGIVANVSRQVEDRPRRGTKSQLRT</sequence>
<dbReference type="PANTHER" id="PTHR30474:SF2">
    <property type="entry name" value="PEPTIDOGLYCAN GLYCOSYLTRANSFERASE FTSW-RELATED"/>
    <property type="match status" value="1"/>
</dbReference>
<feature type="transmembrane region" description="Helical" evidence="21">
    <location>
        <begin position="146"/>
        <end position="164"/>
    </location>
</feature>
<dbReference type="EMBL" id="PFLC01000055">
    <property type="protein sequence ID" value="PIY62026.1"/>
    <property type="molecule type" value="Genomic_DNA"/>
</dbReference>
<organism evidence="22 23">
    <name type="scientific">Candidatus Uhrbacteria bacterium CG_4_10_14_0_8_um_filter_58_22</name>
    <dbReference type="NCBI Taxonomy" id="1975029"/>
    <lineage>
        <taxon>Bacteria</taxon>
        <taxon>Candidatus Uhriibacteriota</taxon>
    </lineage>
</organism>
<keyword evidence="12" id="KW-0131">Cell cycle</keyword>
<keyword evidence="11 21" id="KW-0472">Membrane</keyword>
<evidence type="ECO:0000256" key="11">
    <source>
        <dbReference type="ARBA" id="ARBA00023136"/>
    </source>
</evidence>
<dbReference type="NCBIfam" id="TIGR02614">
    <property type="entry name" value="ftsW"/>
    <property type="match status" value="1"/>
</dbReference>
<comment type="pathway">
    <text evidence="2">Cell wall biogenesis; peptidoglycan biosynthesis.</text>
</comment>
<keyword evidence="10 21" id="KW-1133">Transmembrane helix</keyword>
<evidence type="ECO:0000256" key="5">
    <source>
        <dbReference type="ARBA" id="ARBA00022676"/>
    </source>
</evidence>
<evidence type="ECO:0000256" key="15">
    <source>
        <dbReference type="ARBA" id="ARBA00033270"/>
    </source>
</evidence>
<dbReference type="GO" id="GO:0008955">
    <property type="term" value="F:peptidoglycan glycosyltransferase activity"/>
    <property type="evidence" value="ECO:0007669"/>
    <property type="project" value="UniProtKB-EC"/>
</dbReference>
<proteinExistence type="inferred from homology"/>
<evidence type="ECO:0000256" key="10">
    <source>
        <dbReference type="ARBA" id="ARBA00022989"/>
    </source>
</evidence>
<dbReference type="AlphaFoldDB" id="A0A2M7Q901"/>
<evidence type="ECO:0000256" key="16">
    <source>
        <dbReference type="ARBA" id="ARBA00038053"/>
    </source>
</evidence>
<dbReference type="InterPro" id="IPR013437">
    <property type="entry name" value="FtsW"/>
</dbReference>
<name>A0A2M7Q901_9BACT</name>
<evidence type="ECO:0000256" key="12">
    <source>
        <dbReference type="ARBA" id="ARBA00023306"/>
    </source>
</evidence>
<accession>A0A2M7Q901</accession>
<dbReference type="PROSITE" id="PS00428">
    <property type="entry name" value="FTSW_RODA_SPOVE"/>
    <property type="match status" value="1"/>
</dbReference>
<keyword evidence="3" id="KW-1003">Cell membrane</keyword>
<dbReference type="InterPro" id="IPR018365">
    <property type="entry name" value="Cell_cycle_FtsW-rel_CS"/>
</dbReference>
<evidence type="ECO:0000256" key="19">
    <source>
        <dbReference type="ARBA" id="ARBA00044770"/>
    </source>
</evidence>
<comment type="subcellular location">
    <subcellularLocation>
        <location evidence="1">Cell membrane</location>
        <topology evidence="1">Multi-pass membrane protein</topology>
    </subcellularLocation>
</comment>
<evidence type="ECO:0000256" key="2">
    <source>
        <dbReference type="ARBA" id="ARBA00004752"/>
    </source>
</evidence>
<feature type="transmembrane region" description="Helical" evidence="21">
    <location>
        <begin position="343"/>
        <end position="364"/>
    </location>
</feature>
<evidence type="ECO:0000313" key="22">
    <source>
        <dbReference type="EMBL" id="PIY62026.1"/>
    </source>
</evidence>
<dbReference type="GO" id="GO:0009252">
    <property type="term" value="P:peptidoglycan biosynthetic process"/>
    <property type="evidence" value="ECO:0007669"/>
    <property type="project" value="UniProtKB-KW"/>
</dbReference>
<dbReference type="GO" id="GO:0008360">
    <property type="term" value="P:regulation of cell shape"/>
    <property type="evidence" value="ECO:0007669"/>
    <property type="project" value="UniProtKB-KW"/>
</dbReference>
<dbReference type="Pfam" id="PF01098">
    <property type="entry name" value="FTSW_RODA_SPOVE"/>
    <property type="match status" value="1"/>
</dbReference>
<comment type="caution">
    <text evidence="22">The sequence shown here is derived from an EMBL/GenBank/DDBJ whole genome shotgun (WGS) entry which is preliminary data.</text>
</comment>
<evidence type="ECO:0000256" key="14">
    <source>
        <dbReference type="ARBA" id="ARBA00032370"/>
    </source>
</evidence>
<comment type="catalytic activity">
    <reaction evidence="20">
        <text>[GlcNAc-(1-&gt;4)-Mur2Ac(oyl-L-Ala-gamma-D-Glu-L-Lys-D-Ala-D-Ala)](n)-di-trans,octa-cis-undecaprenyl diphosphate + beta-D-GlcNAc-(1-&gt;4)-Mur2Ac(oyl-L-Ala-gamma-D-Glu-L-Lys-D-Ala-D-Ala)-di-trans,octa-cis-undecaprenyl diphosphate = [GlcNAc-(1-&gt;4)-Mur2Ac(oyl-L-Ala-gamma-D-Glu-L-Lys-D-Ala-D-Ala)](n+1)-di-trans,octa-cis-undecaprenyl diphosphate + di-trans,octa-cis-undecaprenyl diphosphate + H(+)</text>
        <dbReference type="Rhea" id="RHEA:23708"/>
        <dbReference type="Rhea" id="RHEA-COMP:9602"/>
        <dbReference type="Rhea" id="RHEA-COMP:9603"/>
        <dbReference type="ChEBI" id="CHEBI:15378"/>
        <dbReference type="ChEBI" id="CHEBI:58405"/>
        <dbReference type="ChEBI" id="CHEBI:60033"/>
        <dbReference type="ChEBI" id="CHEBI:78435"/>
        <dbReference type="EC" id="2.4.99.28"/>
    </reaction>
</comment>
<keyword evidence="4" id="KW-0132">Cell division</keyword>
<evidence type="ECO:0000256" key="9">
    <source>
        <dbReference type="ARBA" id="ARBA00022984"/>
    </source>
</evidence>
<feature type="transmembrane region" description="Helical" evidence="21">
    <location>
        <begin position="310"/>
        <end position="331"/>
    </location>
</feature>
<feature type="transmembrane region" description="Helical" evidence="21">
    <location>
        <begin position="171"/>
        <end position="187"/>
    </location>
</feature>
<evidence type="ECO:0000256" key="21">
    <source>
        <dbReference type="SAM" id="Phobius"/>
    </source>
</evidence>
<dbReference type="GO" id="GO:0005886">
    <property type="term" value="C:plasma membrane"/>
    <property type="evidence" value="ECO:0007669"/>
    <property type="project" value="UniProtKB-SubCell"/>
</dbReference>
<evidence type="ECO:0000256" key="1">
    <source>
        <dbReference type="ARBA" id="ARBA00004651"/>
    </source>
</evidence>
<evidence type="ECO:0000256" key="8">
    <source>
        <dbReference type="ARBA" id="ARBA00022960"/>
    </source>
</evidence>
<evidence type="ECO:0000256" key="18">
    <source>
        <dbReference type="ARBA" id="ARBA00041418"/>
    </source>
</evidence>
<evidence type="ECO:0000313" key="23">
    <source>
        <dbReference type="Proteomes" id="UP000230973"/>
    </source>
</evidence>
<keyword evidence="8" id="KW-0133">Cell shape</keyword>
<dbReference type="GO" id="GO:0051301">
    <property type="term" value="P:cell division"/>
    <property type="evidence" value="ECO:0007669"/>
    <property type="project" value="UniProtKB-KW"/>
</dbReference>
<keyword evidence="13" id="KW-0961">Cell wall biogenesis/degradation</keyword>
<dbReference type="GO" id="GO:0032153">
    <property type="term" value="C:cell division site"/>
    <property type="evidence" value="ECO:0007669"/>
    <property type="project" value="TreeGrafter"/>
</dbReference>
<evidence type="ECO:0000256" key="20">
    <source>
        <dbReference type="ARBA" id="ARBA00049902"/>
    </source>
</evidence>
<feature type="transmembrane region" description="Helical" evidence="21">
    <location>
        <begin position="230"/>
        <end position="251"/>
    </location>
</feature>
<dbReference type="Proteomes" id="UP000230973">
    <property type="component" value="Unassembled WGS sequence"/>
</dbReference>
<keyword evidence="5" id="KW-0328">Glycosyltransferase</keyword>
<evidence type="ECO:0000256" key="6">
    <source>
        <dbReference type="ARBA" id="ARBA00022679"/>
    </source>
</evidence>
<dbReference type="InterPro" id="IPR001182">
    <property type="entry name" value="FtsW/RodA"/>
</dbReference>
<feature type="transmembrane region" description="Helical" evidence="21">
    <location>
        <begin position="193"/>
        <end position="209"/>
    </location>
</feature>
<feature type="transmembrane region" description="Helical" evidence="21">
    <location>
        <begin position="81"/>
        <end position="99"/>
    </location>
</feature>